<protein>
    <submittedName>
        <fullName evidence="1">Uncharacterized protein</fullName>
    </submittedName>
</protein>
<dbReference type="AlphaFoldDB" id="A0A0V0Y6Z1"/>
<evidence type="ECO:0000313" key="1">
    <source>
        <dbReference type="EMBL" id="KRX95465.1"/>
    </source>
</evidence>
<accession>A0A0V0Y6Z1</accession>
<evidence type="ECO:0000313" key="2">
    <source>
        <dbReference type="Proteomes" id="UP000054815"/>
    </source>
</evidence>
<sequence length="258" mass="29847">MFYASGSQSVGRDPLVSRQKILEPLVYAEIHKGIALVLRISILLSPIYRKLCRTSRNPSSKYRKWEAMYLDGLLEHPDFKFQIFIDADADGDGLDVTRYFRERNVHQPKEKKYKMCLPSFLWPAWVLSQLETEQEEHSDMSQIRQLVMRILSFSTNRNGFEKESNLLAKGFVQLDKKFLHASFKIACTIAKQRKAHTIAENLVMLCAVEMVKIMIGEKEDFLFKSKERYGYCGYGNASAVLEICAELFCSFFQVLLDN</sequence>
<comment type="caution">
    <text evidence="1">The sequence shown here is derived from an EMBL/GenBank/DDBJ whole genome shotgun (WGS) entry which is preliminary data.</text>
</comment>
<reference evidence="1 2" key="1">
    <citation type="submission" date="2015-01" db="EMBL/GenBank/DDBJ databases">
        <title>Evolution of Trichinella species and genotypes.</title>
        <authorList>
            <person name="Korhonen P.K."/>
            <person name="Edoardo P."/>
            <person name="Giuseppe L.R."/>
            <person name="Gasser R.B."/>
        </authorList>
    </citation>
    <scope>NUCLEOTIDE SEQUENCE [LARGE SCALE GENOMIC DNA]</scope>
    <source>
        <strain evidence="1">ISS141</strain>
    </source>
</reference>
<name>A0A0V0Y6Z1_TRIPS</name>
<organism evidence="1 2">
    <name type="scientific">Trichinella pseudospiralis</name>
    <name type="common">Parasitic roundworm</name>
    <dbReference type="NCBI Taxonomy" id="6337"/>
    <lineage>
        <taxon>Eukaryota</taxon>
        <taxon>Metazoa</taxon>
        <taxon>Ecdysozoa</taxon>
        <taxon>Nematoda</taxon>
        <taxon>Enoplea</taxon>
        <taxon>Dorylaimia</taxon>
        <taxon>Trichinellida</taxon>
        <taxon>Trichinellidae</taxon>
        <taxon>Trichinella</taxon>
    </lineage>
</organism>
<gene>
    <name evidence="1" type="ORF">T4E_10164</name>
</gene>
<dbReference type="Proteomes" id="UP000054815">
    <property type="component" value="Unassembled WGS sequence"/>
</dbReference>
<proteinExistence type="predicted"/>
<dbReference type="EMBL" id="JYDU01000056">
    <property type="protein sequence ID" value="KRX95465.1"/>
    <property type="molecule type" value="Genomic_DNA"/>
</dbReference>